<dbReference type="PANTHER" id="PTHR33204">
    <property type="entry name" value="TRANSCRIPTIONAL REGULATOR, MARR FAMILY"/>
    <property type="match status" value="1"/>
</dbReference>
<dbReference type="InterPro" id="IPR011991">
    <property type="entry name" value="ArsR-like_HTH"/>
</dbReference>
<dbReference type="PROSITE" id="PS51118">
    <property type="entry name" value="HTH_HXLR"/>
    <property type="match status" value="1"/>
</dbReference>
<evidence type="ECO:0000256" key="1">
    <source>
        <dbReference type="ARBA" id="ARBA00023015"/>
    </source>
</evidence>
<reference evidence="6" key="1">
    <citation type="journal article" date="2019" name="Int. J. Syst. Evol. Microbiol.">
        <title>The Global Catalogue of Microorganisms (GCM) 10K type strain sequencing project: providing services to taxonomists for standard genome sequencing and annotation.</title>
        <authorList>
            <consortium name="The Broad Institute Genomics Platform"/>
            <consortium name="The Broad Institute Genome Sequencing Center for Infectious Disease"/>
            <person name="Wu L."/>
            <person name="Ma J."/>
        </authorList>
    </citation>
    <scope>NUCLEOTIDE SEQUENCE [LARGE SCALE GENOMIC DNA]</scope>
    <source>
        <strain evidence="6">CCUG 37865</strain>
    </source>
</reference>
<sequence>MCVEKEIFEPVRGKDKCPINSVLEVIGGKWNYKVILRLNDGSKRFGELLECLNGISAKTLTYCLKKLEKKGIVKKTIYPVVPAHVEYELTKKGYELQILFEEMQNWGDKWEN</sequence>
<evidence type="ECO:0000259" key="4">
    <source>
        <dbReference type="PROSITE" id="PS51118"/>
    </source>
</evidence>
<keyword evidence="2" id="KW-0238">DNA-binding</keyword>
<keyword evidence="6" id="KW-1185">Reference proteome</keyword>
<accession>A0ABV8WVD0</accession>
<dbReference type="SUPFAM" id="SSF46785">
    <property type="entry name" value="Winged helix' DNA-binding domain"/>
    <property type="match status" value="1"/>
</dbReference>
<evidence type="ECO:0000256" key="3">
    <source>
        <dbReference type="ARBA" id="ARBA00023163"/>
    </source>
</evidence>
<feature type="domain" description="HTH hxlR-type" evidence="4">
    <location>
        <begin position="17"/>
        <end position="112"/>
    </location>
</feature>
<dbReference type="PANTHER" id="PTHR33204:SF18">
    <property type="entry name" value="TRANSCRIPTIONAL REGULATORY PROTEIN"/>
    <property type="match status" value="1"/>
</dbReference>
<dbReference type="InterPro" id="IPR036388">
    <property type="entry name" value="WH-like_DNA-bd_sf"/>
</dbReference>
<gene>
    <name evidence="5" type="ORF">ACFOY7_08345</name>
</gene>
<protein>
    <submittedName>
        <fullName evidence="5">Winged helix-turn-helix transcriptional regulator</fullName>
    </submittedName>
</protein>
<dbReference type="RefSeq" id="WP_390251288.1">
    <property type="nucleotide sequence ID" value="NZ_JBHSDT010000004.1"/>
</dbReference>
<keyword evidence="1" id="KW-0805">Transcription regulation</keyword>
<evidence type="ECO:0000313" key="6">
    <source>
        <dbReference type="Proteomes" id="UP001595882"/>
    </source>
</evidence>
<dbReference type="InterPro" id="IPR036390">
    <property type="entry name" value="WH_DNA-bd_sf"/>
</dbReference>
<organism evidence="5 6">
    <name type="scientific">Gracilibacillus xinjiangensis</name>
    <dbReference type="NCBI Taxonomy" id="1193282"/>
    <lineage>
        <taxon>Bacteria</taxon>
        <taxon>Bacillati</taxon>
        <taxon>Bacillota</taxon>
        <taxon>Bacilli</taxon>
        <taxon>Bacillales</taxon>
        <taxon>Bacillaceae</taxon>
        <taxon>Gracilibacillus</taxon>
    </lineage>
</organism>
<dbReference type="Proteomes" id="UP001595882">
    <property type="component" value="Unassembled WGS sequence"/>
</dbReference>
<dbReference type="Pfam" id="PF01638">
    <property type="entry name" value="HxlR"/>
    <property type="match status" value="1"/>
</dbReference>
<evidence type="ECO:0000256" key="2">
    <source>
        <dbReference type="ARBA" id="ARBA00023125"/>
    </source>
</evidence>
<comment type="caution">
    <text evidence="5">The sequence shown here is derived from an EMBL/GenBank/DDBJ whole genome shotgun (WGS) entry which is preliminary data.</text>
</comment>
<dbReference type="EMBL" id="JBHSDT010000004">
    <property type="protein sequence ID" value="MFC4403083.1"/>
    <property type="molecule type" value="Genomic_DNA"/>
</dbReference>
<dbReference type="Gene3D" id="1.10.10.10">
    <property type="entry name" value="Winged helix-like DNA-binding domain superfamily/Winged helix DNA-binding domain"/>
    <property type="match status" value="1"/>
</dbReference>
<name>A0ABV8WVD0_9BACI</name>
<dbReference type="InterPro" id="IPR002577">
    <property type="entry name" value="HTH_HxlR"/>
</dbReference>
<keyword evidence="3" id="KW-0804">Transcription</keyword>
<evidence type="ECO:0000313" key="5">
    <source>
        <dbReference type="EMBL" id="MFC4403083.1"/>
    </source>
</evidence>
<proteinExistence type="predicted"/>
<dbReference type="CDD" id="cd00090">
    <property type="entry name" value="HTH_ARSR"/>
    <property type="match status" value="1"/>
</dbReference>